<sequence>MEESIKNYNYNKLIKSQVKKKFAATKKKNKEQFLAKLSKNSSLDGISTSTKTNNQICRNAAVYVRSVKSDLPPQCRLSSNHHSRERDLRPKHRARASPSRSVTSDVDANPTSPPTAARAPPASSTNFTDSI</sequence>
<protein>
    <submittedName>
        <fullName evidence="2">Uncharacterized protein</fullName>
    </submittedName>
</protein>
<proteinExistence type="predicted"/>
<feature type="compositionally biased region" description="Low complexity" evidence="1">
    <location>
        <begin position="108"/>
        <end position="131"/>
    </location>
</feature>
<comment type="caution">
    <text evidence="2">The sequence shown here is derived from an EMBL/GenBank/DDBJ whole genome shotgun (WGS) entry which is preliminary data.</text>
</comment>
<gene>
    <name evidence="2" type="ORF">TIFTF001_001664</name>
</gene>
<organism evidence="2 3">
    <name type="scientific">Ficus carica</name>
    <name type="common">Common fig</name>
    <dbReference type="NCBI Taxonomy" id="3494"/>
    <lineage>
        <taxon>Eukaryota</taxon>
        <taxon>Viridiplantae</taxon>
        <taxon>Streptophyta</taxon>
        <taxon>Embryophyta</taxon>
        <taxon>Tracheophyta</taxon>
        <taxon>Spermatophyta</taxon>
        <taxon>Magnoliopsida</taxon>
        <taxon>eudicotyledons</taxon>
        <taxon>Gunneridae</taxon>
        <taxon>Pentapetalae</taxon>
        <taxon>rosids</taxon>
        <taxon>fabids</taxon>
        <taxon>Rosales</taxon>
        <taxon>Moraceae</taxon>
        <taxon>Ficeae</taxon>
        <taxon>Ficus</taxon>
    </lineage>
</organism>
<name>A0AA87Z0D5_FICCA</name>
<reference evidence="2" key="1">
    <citation type="submission" date="2023-07" db="EMBL/GenBank/DDBJ databases">
        <title>draft genome sequence of fig (Ficus carica).</title>
        <authorList>
            <person name="Takahashi T."/>
            <person name="Nishimura K."/>
        </authorList>
    </citation>
    <scope>NUCLEOTIDE SEQUENCE</scope>
</reference>
<accession>A0AA87Z0D5</accession>
<dbReference type="Proteomes" id="UP001187192">
    <property type="component" value="Unassembled WGS sequence"/>
</dbReference>
<evidence type="ECO:0000313" key="3">
    <source>
        <dbReference type="Proteomes" id="UP001187192"/>
    </source>
</evidence>
<feature type="region of interest" description="Disordered" evidence="1">
    <location>
        <begin position="69"/>
        <end position="131"/>
    </location>
</feature>
<dbReference type="AlphaFoldDB" id="A0AA87Z0D5"/>
<evidence type="ECO:0000313" key="2">
    <source>
        <dbReference type="EMBL" id="GMN27449.1"/>
    </source>
</evidence>
<keyword evidence="3" id="KW-1185">Reference proteome</keyword>
<dbReference type="EMBL" id="BTGU01000002">
    <property type="protein sequence ID" value="GMN27449.1"/>
    <property type="molecule type" value="Genomic_DNA"/>
</dbReference>
<evidence type="ECO:0000256" key="1">
    <source>
        <dbReference type="SAM" id="MobiDB-lite"/>
    </source>
</evidence>